<dbReference type="STRING" id="1648404.CP97_01230"/>
<gene>
    <name evidence="1" type="ORF">CP97_01230</name>
</gene>
<sequence>MVCLSAQPFCQMNVIANMVNCKGVSGNLCGEPLLKRFFDRQSGTVLALLAS</sequence>
<reference evidence="1 2" key="1">
    <citation type="journal article" date="2015" name="Int. J. Syst. Evol. Microbiol.">
        <title>Erythrobacter atlanticus sp. nov., a bacterium from ocean sediment able to degrade polycyclic aromatic hydrocarbons.</title>
        <authorList>
            <person name="Zhuang L."/>
            <person name="Liu Y."/>
            <person name="Wang L."/>
            <person name="Wang W."/>
            <person name="Shao Z."/>
        </authorList>
    </citation>
    <scope>NUCLEOTIDE SEQUENCE [LARGE SCALE GENOMIC DNA]</scope>
    <source>
        <strain evidence="2">s21-N3</strain>
    </source>
</reference>
<evidence type="ECO:0000313" key="1">
    <source>
        <dbReference type="EMBL" id="AKQ40967.2"/>
    </source>
</evidence>
<dbReference type="Proteomes" id="UP000059113">
    <property type="component" value="Chromosome"/>
</dbReference>
<keyword evidence="2" id="KW-1185">Reference proteome</keyword>
<proteinExistence type="predicted"/>
<reference evidence="2" key="2">
    <citation type="submission" date="2015-04" db="EMBL/GenBank/DDBJ databases">
        <title>The complete genome sequence of Erythrobacter sp. s21-N3.</title>
        <authorList>
            <person name="Zhuang L."/>
            <person name="Liu Y."/>
            <person name="Shao Z."/>
        </authorList>
    </citation>
    <scope>NUCLEOTIDE SEQUENCE [LARGE SCALE GENOMIC DNA]</scope>
    <source>
        <strain evidence="2">s21-N3</strain>
    </source>
</reference>
<organism evidence="1 2">
    <name type="scientific">Aurantiacibacter atlanticus</name>
    <dbReference type="NCBI Taxonomy" id="1648404"/>
    <lineage>
        <taxon>Bacteria</taxon>
        <taxon>Pseudomonadati</taxon>
        <taxon>Pseudomonadota</taxon>
        <taxon>Alphaproteobacteria</taxon>
        <taxon>Sphingomonadales</taxon>
        <taxon>Erythrobacteraceae</taxon>
        <taxon>Aurantiacibacter</taxon>
    </lineage>
</organism>
<dbReference type="KEGG" id="ery:CP97_01230"/>
<evidence type="ECO:0000313" key="2">
    <source>
        <dbReference type="Proteomes" id="UP000059113"/>
    </source>
</evidence>
<dbReference type="EMBL" id="CP011310">
    <property type="protein sequence ID" value="AKQ40967.2"/>
    <property type="molecule type" value="Genomic_DNA"/>
</dbReference>
<accession>A0A0H4V8N2</accession>
<name>A0A0H4V8N2_9SPHN</name>
<protein>
    <submittedName>
        <fullName evidence="1">Uncharacterized protein</fullName>
    </submittedName>
</protein>
<dbReference type="AlphaFoldDB" id="A0A0H4V8N2"/>